<evidence type="ECO:0000313" key="1">
    <source>
        <dbReference type="EMBL" id="MDN4599389.1"/>
    </source>
</evidence>
<keyword evidence="2" id="KW-1185">Reference proteome</keyword>
<evidence type="ECO:0000313" key="2">
    <source>
        <dbReference type="Proteomes" id="UP001174210"/>
    </source>
</evidence>
<dbReference type="RefSeq" id="WP_301220728.1">
    <property type="nucleotide sequence ID" value="NZ_JAROCB010000006.1"/>
</dbReference>
<comment type="caution">
    <text evidence="1">The sequence shown here is derived from an EMBL/GenBank/DDBJ whole genome shotgun (WGS) entry which is preliminary data.</text>
</comment>
<dbReference type="Proteomes" id="UP001174210">
    <property type="component" value="Unassembled WGS sequence"/>
</dbReference>
<proteinExistence type="predicted"/>
<protein>
    <submittedName>
        <fullName evidence="1">Uncharacterized protein</fullName>
    </submittedName>
</protein>
<accession>A0ABT8J2T2</accession>
<reference evidence="1" key="1">
    <citation type="submission" date="2023-03" db="EMBL/GenBank/DDBJ databases">
        <title>MT1 and MT2 Draft Genomes of Novel Species.</title>
        <authorList>
            <person name="Venkateswaran K."/>
        </authorList>
    </citation>
    <scope>NUCLEOTIDE SEQUENCE</scope>
    <source>
        <strain evidence="1">F6_8S_P_1A</strain>
    </source>
</reference>
<name>A0ABT8J2T2_9MICO</name>
<dbReference type="EMBL" id="JAROCB010000006">
    <property type="protein sequence ID" value="MDN4599389.1"/>
    <property type="molecule type" value="Genomic_DNA"/>
</dbReference>
<organism evidence="1 2">
    <name type="scientific">Leifsonia virtsii</name>
    <dbReference type="NCBI Taxonomy" id="3035915"/>
    <lineage>
        <taxon>Bacteria</taxon>
        <taxon>Bacillati</taxon>
        <taxon>Actinomycetota</taxon>
        <taxon>Actinomycetes</taxon>
        <taxon>Micrococcales</taxon>
        <taxon>Microbacteriaceae</taxon>
        <taxon>Leifsonia</taxon>
    </lineage>
</organism>
<gene>
    <name evidence="1" type="ORF">P5G59_19730</name>
</gene>
<sequence>MATKNDATWLERKLTELCPNITITVTRDAQNNLVASGASTLGSFTERSADLDVDSREEFYSAVRGYFLDLDDDTARGAVKAAVPELPYPSLQLTGQEPAGTTSPDDENGVDYIGCGATECAGDWDVSYLAADGYLWDSRRIDAAEENDVLAGYTVCNHCGRVYPNAHRYQGPMPTVARIDVTTDTWLDALDLYNHRTFATPLTRPANQKEQ</sequence>